<evidence type="ECO:0000256" key="2">
    <source>
        <dbReference type="ARBA" id="ARBA00022737"/>
    </source>
</evidence>
<evidence type="ECO:0008006" key="12">
    <source>
        <dbReference type="Google" id="ProtNLM"/>
    </source>
</evidence>
<name>A0A182U0H9_9DIPT</name>
<sequence>MTPDDSDCDSRRFQANPNETSVFARSMAIASQGLLNVCRFCLSQEDERIILLDEILDASLSIENVQQLTGIEICTDQTTTQAVCLECTSKLKKASAFRNNCISNDYLFRQLCSRSRFTVVQGATDDVQNDDSVLEDPLDFEITDHINDGFTPSDDETDFEKEDDDEPNRTRTKRNTGSTNDDTREYRVEVIASVDYDDGTAISETSPPKRHEDEPTEATMQQSTEQDDPLYSANYIELGEPPTDEEEAVADLSKNDNLTCWTGSRTRRAKLVLVRSGQAGGNTRAATATSILFRRTKRKRQKPLCETCGKVVTNIATHRATHSKEMGHACPHCSIRMSNSSNLLRHVQAVHLKVNIKTCEICDIGFTHYSTYRSHMYAQHGIGELHECRVCSRTFPDACVLRKHVKRFHGVQEHACPICGKLFKMLDMLKRHQLVHSKEQPFMCSQCPKRFKSDTSRKKHEFTHSGILFGCSLCGKTYRYKYLVNAHIKKEHPLEGGENDAETPPHGEDTAEGESTVIEYVENGRRW</sequence>
<evidence type="ECO:0000259" key="9">
    <source>
        <dbReference type="PROSITE" id="PS51915"/>
    </source>
</evidence>
<dbReference type="GO" id="GO:0008270">
    <property type="term" value="F:zinc ion binding"/>
    <property type="evidence" value="ECO:0007669"/>
    <property type="project" value="UniProtKB-UniRule"/>
</dbReference>
<evidence type="ECO:0000313" key="11">
    <source>
        <dbReference type="Proteomes" id="UP000075902"/>
    </source>
</evidence>
<evidence type="ECO:0000256" key="4">
    <source>
        <dbReference type="ARBA" id="ARBA00022833"/>
    </source>
</evidence>
<dbReference type="SUPFAM" id="SSF57667">
    <property type="entry name" value="beta-beta-alpha zinc fingers"/>
    <property type="match status" value="3"/>
</dbReference>
<dbReference type="Proteomes" id="UP000075902">
    <property type="component" value="Unassembled WGS sequence"/>
</dbReference>
<dbReference type="PANTHER" id="PTHR24379">
    <property type="entry name" value="KRAB AND ZINC FINGER DOMAIN-CONTAINING"/>
    <property type="match status" value="1"/>
</dbReference>
<feature type="region of interest" description="Disordered" evidence="7">
    <location>
        <begin position="142"/>
        <end position="226"/>
    </location>
</feature>
<dbReference type="Gene3D" id="3.30.160.60">
    <property type="entry name" value="Classic Zinc Finger"/>
    <property type="match status" value="4"/>
</dbReference>
<evidence type="ECO:0000256" key="1">
    <source>
        <dbReference type="ARBA" id="ARBA00022723"/>
    </source>
</evidence>
<dbReference type="Pfam" id="PF12874">
    <property type="entry name" value="zf-met"/>
    <property type="match status" value="1"/>
</dbReference>
<evidence type="ECO:0000256" key="6">
    <source>
        <dbReference type="PROSITE-ProRule" id="PRU01263"/>
    </source>
</evidence>
<dbReference type="Gene3D" id="3.40.1800.20">
    <property type="match status" value="1"/>
</dbReference>
<protein>
    <recommendedName>
        <fullName evidence="12">Protein krueppel</fullName>
    </recommendedName>
</protein>
<feature type="binding site" evidence="6">
    <location>
        <position position="87"/>
    </location>
    <ligand>
        <name>Zn(2+)</name>
        <dbReference type="ChEBI" id="CHEBI:29105"/>
    </ligand>
</feature>
<feature type="compositionally biased region" description="Acidic residues" evidence="7">
    <location>
        <begin position="153"/>
        <end position="166"/>
    </location>
</feature>
<dbReference type="PANTHER" id="PTHR24379:SF121">
    <property type="entry name" value="C2H2-TYPE DOMAIN-CONTAINING PROTEIN"/>
    <property type="match status" value="1"/>
</dbReference>
<dbReference type="Pfam" id="PF00096">
    <property type="entry name" value="zf-C2H2"/>
    <property type="match status" value="2"/>
</dbReference>
<dbReference type="PROSITE" id="PS00028">
    <property type="entry name" value="ZINC_FINGER_C2H2_1"/>
    <property type="match status" value="5"/>
</dbReference>
<keyword evidence="2" id="KW-0677">Repeat</keyword>
<dbReference type="Pfam" id="PF07776">
    <property type="entry name" value="zf-AD"/>
    <property type="match status" value="1"/>
</dbReference>
<proteinExistence type="predicted"/>
<feature type="binding site" evidence="6">
    <location>
        <position position="84"/>
    </location>
    <ligand>
        <name>Zn(2+)</name>
        <dbReference type="ChEBI" id="CHEBI:29105"/>
    </ligand>
</feature>
<dbReference type="InterPro" id="IPR036236">
    <property type="entry name" value="Znf_C2H2_sf"/>
</dbReference>
<keyword evidence="4 6" id="KW-0862">Zinc</keyword>
<feature type="binding site" evidence="6">
    <location>
        <position position="38"/>
    </location>
    <ligand>
        <name>Zn(2+)</name>
        <dbReference type="ChEBI" id="CHEBI:29105"/>
    </ligand>
</feature>
<accession>A0A182U0H9</accession>
<keyword evidence="1 6" id="KW-0479">Metal-binding</keyword>
<dbReference type="AlphaFoldDB" id="A0A182U0H9"/>
<evidence type="ECO:0000256" key="7">
    <source>
        <dbReference type="SAM" id="MobiDB-lite"/>
    </source>
</evidence>
<evidence type="ECO:0000313" key="10">
    <source>
        <dbReference type="EnsemblMetazoa" id="AMEC011683-PA"/>
    </source>
</evidence>
<dbReference type="SUPFAM" id="SSF57716">
    <property type="entry name" value="Glucocorticoid receptor-like (DNA-binding domain)"/>
    <property type="match status" value="1"/>
</dbReference>
<feature type="domain" description="ZAD" evidence="9">
    <location>
        <begin position="36"/>
        <end position="111"/>
    </location>
</feature>
<keyword evidence="3 5" id="KW-0863">Zinc-finger</keyword>
<feature type="domain" description="C2H2-type" evidence="8">
    <location>
        <begin position="386"/>
        <end position="414"/>
    </location>
</feature>
<feature type="domain" description="C2H2-type" evidence="8">
    <location>
        <begin position="469"/>
        <end position="497"/>
    </location>
</feature>
<evidence type="ECO:0000256" key="5">
    <source>
        <dbReference type="PROSITE-ProRule" id="PRU00042"/>
    </source>
</evidence>
<keyword evidence="11" id="KW-1185">Reference proteome</keyword>
<dbReference type="EnsemblMetazoa" id="AMEC011683-RA">
    <property type="protein sequence ID" value="AMEC011683-PA"/>
    <property type="gene ID" value="AMEC011683"/>
</dbReference>
<dbReference type="SMART" id="SM00355">
    <property type="entry name" value="ZnF_C2H2"/>
    <property type="match status" value="7"/>
</dbReference>
<feature type="domain" description="C2H2-type" evidence="8">
    <location>
        <begin position="442"/>
        <end position="466"/>
    </location>
</feature>
<dbReference type="STRING" id="34690.A0A182U0H9"/>
<dbReference type="SMART" id="SM00868">
    <property type="entry name" value="zf-AD"/>
    <property type="match status" value="1"/>
</dbReference>
<dbReference type="GO" id="GO:0005634">
    <property type="term" value="C:nucleus"/>
    <property type="evidence" value="ECO:0007669"/>
    <property type="project" value="InterPro"/>
</dbReference>
<feature type="binding site" evidence="6">
    <location>
        <position position="41"/>
    </location>
    <ligand>
        <name>Zn(2+)</name>
        <dbReference type="ChEBI" id="CHEBI:29105"/>
    </ligand>
</feature>
<evidence type="ECO:0000256" key="3">
    <source>
        <dbReference type="ARBA" id="ARBA00022771"/>
    </source>
</evidence>
<dbReference type="InterPro" id="IPR013087">
    <property type="entry name" value="Znf_C2H2_type"/>
</dbReference>
<feature type="domain" description="C2H2-type" evidence="8">
    <location>
        <begin position="414"/>
        <end position="441"/>
    </location>
</feature>
<dbReference type="VEuPathDB" id="VectorBase:AMEC011683"/>
<dbReference type="InterPro" id="IPR012934">
    <property type="entry name" value="Znf_AD"/>
</dbReference>
<organism evidence="10 11">
    <name type="scientific">Anopheles melas</name>
    <dbReference type="NCBI Taxonomy" id="34690"/>
    <lineage>
        <taxon>Eukaryota</taxon>
        <taxon>Metazoa</taxon>
        <taxon>Ecdysozoa</taxon>
        <taxon>Arthropoda</taxon>
        <taxon>Hexapoda</taxon>
        <taxon>Insecta</taxon>
        <taxon>Pterygota</taxon>
        <taxon>Neoptera</taxon>
        <taxon>Endopterygota</taxon>
        <taxon>Diptera</taxon>
        <taxon>Nematocera</taxon>
        <taxon>Culicoidea</taxon>
        <taxon>Culicidae</taxon>
        <taxon>Anophelinae</taxon>
        <taxon>Anopheles</taxon>
    </lineage>
</organism>
<dbReference type="PROSITE" id="PS51915">
    <property type="entry name" value="ZAD"/>
    <property type="match status" value="1"/>
</dbReference>
<evidence type="ECO:0000259" key="8">
    <source>
        <dbReference type="PROSITE" id="PS50157"/>
    </source>
</evidence>
<dbReference type="PROSITE" id="PS50157">
    <property type="entry name" value="ZINC_FINGER_C2H2_2"/>
    <property type="match status" value="4"/>
</dbReference>
<reference evidence="10" key="2">
    <citation type="submission" date="2020-05" db="UniProtKB">
        <authorList>
            <consortium name="EnsemblMetazoa"/>
        </authorList>
    </citation>
    <scope>IDENTIFICATION</scope>
    <source>
        <strain evidence="10">CM1001059</strain>
    </source>
</reference>
<reference evidence="11" key="1">
    <citation type="submission" date="2014-01" db="EMBL/GenBank/DDBJ databases">
        <title>The Genome Sequence of Anopheles melas CM1001059_A (V2).</title>
        <authorList>
            <consortium name="The Broad Institute Genomics Platform"/>
            <person name="Neafsey D.E."/>
            <person name="Besansky N."/>
            <person name="Howell P."/>
            <person name="Walton C."/>
            <person name="Young S.K."/>
            <person name="Zeng Q."/>
            <person name="Gargeya S."/>
            <person name="Fitzgerald M."/>
            <person name="Haas B."/>
            <person name="Abouelleil A."/>
            <person name="Allen A.W."/>
            <person name="Alvarado L."/>
            <person name="Arachchi H.M."/>
            <person name="Berlin A.M."/>
            <person name="Chapman S.B."/>
            <person name="Gainer-Dewar J."/>
            <person name="Goldberg J."/>
            <person name="Griggs A."/>
            <person name="Gujja S."/>
            <person name="Hansen M."/>
            <person name="Howarth C."/>
            <person name="Imamovic A."/>
            <person name="Ireland A."/>
            <person name="Larimer J."/>
            <person name="McCowan C."/>
            <person name="Murphy C."/>
            <person name="Pearson M."/>
            <person name="Poon T.W."/>
            <person name="Priest M."/>
            <person name="Roberts A."/>
            <person name="Saif S."/>
            <person name="Shea T."/>
            <person name="Sisk P."/>
            <person name="Sykes S."/>
            <person name="Wortman J."/>
            <person name="Nusbaum C."/>
            <person name="Birren B."/>
        </authorList>
    </citation>
    <scope>NUCLEOTIDE SEQUENCE [LARGE SCALE GENOMIC DNA]</scope>
    <source>
        <strain evidence="11">CM1001059</strain>
    </source>
</reference>
<feature type="region of interest" description="Disordered" evidence="7">
    <location>
        <begin position="494"/>
        <end position="515"/>
    </location>
</feature>